<dbReference type="SUPFAM" id="SSF81383">
    <property type="entry name" value="F-box domain"/>
    <property type="match status" value="1"/>
</dbReference>
<proteinExistence type="predicted"/>
<sequence>MLRVRLRLHLVNAQHVPTNVMEITQLPDDCLQGIFSHLPLKQKVYIERVCRSWRNILLRHASHSNTEFVDFSELVPSSANQDQFEYILGEAIERVGTYVQRLTFGGKWHRITQSVIDSLSQKCKRLQSLDISASIIEADIGNLMKIMRNHLQHISTEDSSWAQEEQAQQMDSQFSILINLQSLNVRGITSALKSLDRLPPTLKSADLSSIQNLSPESFLNFLKAQKGLTDLRLNPLSVLNKDIINAIGALSRLENLEIGCPSIVSRPSQLPLDSITQLGGLKSLSISYCNIIDSLCLLQLSYKLRKLRTLKLKKCQMIDDFSPLHNFSKLECLKIAESKNLRDSDLIRIADKKKLKHLTVINCSGITSLSIKAIIRQCPLIELNLEKCENIGDEIFSTLAASTHTIESISLKGCSSITSNGISIIALMPNINQIHELNLSDNRNIDDQALIRIHTSLWLKMDERLTPAPKSAVMKIDATRTGVSENVEKDIGDLIDLIC</sequence>
<dbReference type="PROSITE" id="PS50181">
    <property type="entry name" value="FBOX"/>
    <property type="match status" value="1"/>
</dbReference>
<evidence type="ECO:0000259" key="2">
    <source>
        <dbReference type="PROSITE" id="PS50181"/>
    </source>
</evidence>
<dbReference type="GO" id="GO:0031146">
    <property type="term" value="P:SCF-dependent proteasomal ubiquitin-dependent protein catabolic process"/>
    <property type="evidence" value="ECO:0007669"/>
    <property type="project" value="TreeGrafter"/>
</dbReference>
<organism evidence="3 4">
    <name type="scientific">Steinernema carpocapsae</name>
    <name type="common">Entomopathogenic nematode</name>
    <dbReference type="NCBI Taxonomy" id="34508"/>
    <lineage>
        <taxon>Eukaryota</taxon>
        <taxon>Metazoa</taxon>
        <taxon>Ecdysozoa</taxon>
        <taxon>Nematoda</taxon>
        <taxon>Chromadorea</taxon>
        <taxon>Rhabditida</taxon>
        <taxon>Tylenchina</taxon>
        <taxon>Panagrolaimomorpha</taxon>
        <taxon>Strongyloidoidea</taxon>
        <taxon>Steinernematidae</taxon>
        <taxon>Steinernema</taxon>
    </lineage>
</organism>
<gene>
    <name evidence="3" type="ORF">L596_011257</name>
</gene>
<dbReference type="OrthoDB" id="10257471at2759"/>
<dbReference type="Pfam" id="PF00646">
    <property type="entry name" value="F-box"/>
    <property type="match status" value="1"/>
</dbReference>
<evidence type="ECO:0000256" key="1">
    <source>
        <dbReference type="ARBA" id="ARBA00022786"/>
    </source>
</evidence>
<dbReference type="InterPro" id="IPR006553">
    <property type="entry name" value="Leu-rich_rpt_Cys-con_subtyp"/>
</dbReference>
<dbReference type="InterPro" id="IPR032675">
    <property type="entry name" value="LRR_dom_sf"/>
</dbReference>
<dbReference type="InterPro" id="IPR036047">
    <property type="entry name" value="F-box-like_dom_sf"/>
</dbReference>
<dbReference type="Gene3D" id="3.80.10.10">
    <property type="entry name" value="Ribonuclease Inhibitor"/>
    <property type="match status" value="1"/>
</dbReference>
<dbReference type="AlphaFoldDB" id="A0A4U5NTC0"/>
<keyword evidence="4" id="KW-1185">Reference proteome</keyword>
<accession>A0A4U5NTC0</accession>
<reference evidence="3 4" key="2">
    <citation type="journal article" date="2019" name="G3 (Bethesda)">
        <title>Hybrid Assembly of the Genome of the Entomopathogenic Nematode Steinernema carpocapsae Identifies the X-Chromosome.</title>
        <authorList>
            <person name="Serra L."/>
            <person name="Macchietto M."/>
            <person name="Macias-Munoz A."/>
            <person name="McGill C.J."/>
            <person name="Rodriguez I.M."/>
            <person name="Rodriguez B."/>
            <person name="Murad R."/>
            <person name="Mortazavi A."/>
        </authorList>
    </citation>
    <scope>NUCLEOTIDE SEQUENCE [LARGE SCALE GENOMIC DNA]</scope>
    <source>
        <strain evidence="3 4">ALL</strain>
    </source>
</reference>
<dbReference type="PANTHER" id="PTHR13318">
    <property type="entry name" value="PARTNER OF PAIRED, ISOFORM B-RELATED"/>
    <property type="match status" value="1"/>
</dbReference>
<keyword evidence="1" id="KW-0833">Ubl conjugation pathway</keyword>
<feature type="domain" description="F-box" evidence="2">
    <location>
        <begin position="20"/>
        <end position="71"/>
    </location>
</feature>
<dbReference type="InterPro" id="IPR001810">
    <property type="entry name" value="F-box_dom"/>
</dbReference>
<dbReference type="Gene3D" id="1.20.1280.50">
    <property type="match status" value="1"/>
</dbReference>
<dbReference type="Proteomes" id="UP000298663">
    <property type="component" value="Unassembled WGS sequence"/>
</dbReference>
<dbReference type="PANTHER" id="PTHR13318:SF95">
    <property type="entry name" value="F-BOX PROTEIN YLR352W"/>
    <property type="match status" value="1"/>
</dbReference>
<dbReference type="SMART" id="SM00367">
    <property type="entry name" value="LRR_CC"/>
    <property type="match status" value="5"/>
</dbReference>
<dbReference type="SUPFAM" id="SSF52047">
    <property type="entry name" value="RNI-like"/>
    <property type="match status" value="1"/>
</dbReference>
<comment type="caution">
    <text evidence="3">The sequence shown here is derived from an EMBL/GenBank/DDBJ whole genome shotgun (WGS) entry which is preliminary data.</text>
</comment>
<protein>
    <recommendedName>
        <fullName evidence="2">F-box domain-containing protein</fullName>
    </recommendedName>
</protein>
<dbReference type="GO" id="GO:0019005">
    <property type="term" value="C:SCF ubiquitin ligase complex"/>
    <property type="evidence" value="ECO:0007669"/>
    <property type="project" value="TreeGrafter"/>
</dbReference>
<dbReference type="SMART" id="SM00256">
    <property type="entry name" value="FBOX"/>
    <property type="match status" value="1"/>
</dbReference>
<evidence type="ECO:0000313" key="3">
    <source>
        <dbReference type="EMBL" id="TKR86728.1"/>
    </source>
</evidence>
<dbReference type="EMBL" id="AZBU02000003">
    <property type="protein sequence ID" value="TKR86728.1"/>
    <property type="molecule type" value="Genomic_DNA"/>
</dbReference>
<reference evidence="3 4" key="1">
    <citation type="journal article" date="2015" name="Genome Biol.">
        <title>Comparative genomics of Steinernema reveals deeply conserved gene regulatory networks.</title>
        <authorList>
            <person name="Dillman A.R."/>
            <person name="Macchietto M."/>
            <person name="Porter C.F."/>
            <person name="Rogers A."/>
            <person name="Williams B."/>
            <person name="Antoshechkin I."/>
            <person name="Lee M.M."/>
            <person name="Goodwin Z."/>
            <person name="Lu X."/>
            <person name="Lewis E.E."/>
            <person name="Goodrich-Blair H."/>
            <person name="Stock S.P."/>
            <person name="Adams B.J."/>
            <person name="Sternberg P.W."/>
            <person name="Mortazavi A."/>
        </authorList>
    </citation>
    <scope>NUCLEOTIDE SEQUENCE [LARGE SCALE GENOMIC DNA]</scope>
    <source>
        <strain evidence="3 4">ALL</strain>
    </source>
</reference>
<evidence type="ECO:0000313" key="4">
    <source>
        <dbReference type="Proteomes" id="UP000298663"/>
    </source>
</evidence>
<name>A0A4U5NTC0_STECR</name>
<dbReference type="STRING" id="34508.A0A4U5NTC0"/>